<dbReference type="EMBL" id="JBHTND010000039">
    <property type="protein sequence ID" value="MFD1303814.1"/>
    <property type="molecule type" value="Genomic_DNA"/>
</dbReference>
<feature type="domain" description="DUF6968" evidence="1">
    <location>
        <begin position="18"/>
        <end position="112"/>
    </location>
</feature>
<evidence type="ECO:0000313" key="2">
    <source>
        <dbReference type="EMBL" id="MFD1303814.1"/>
    </source>
</evidence>
<evidence type="ECO:0000259" key="1">
    <source>
        <dbReference type="Pfam" id="PF22302"/>
    </source>
</evidence>
<reference evidence="3" key="1">
    <citation type="journal article" date="2019" name="Int. J. Syst. Evol. Microbiol.">
        <title>The Global Catalogue of Microorganisms (GCM) 10K type strain sequencing project: providing services to taxonomists for standard genome sequencing and annotation.</title>
        <authorList>
            <consortium name="The Broad Institute Genomics Platform"/>
            <consortium name="The Broad Institute Genome Sequencing Center for Infectious Disease"/>
            <person name="Wu L."/>
            <person name="Ma J."/>
        </authorList>
    </citation>
    <scope>NUCLEOTIDE SEQUENCE [LARGE SCALE GENOMIC DNA]</scope>
    <source>
        <strain evidence="3">CCUG 56108</strain>
    </source>
</reference>
<gene>
    <name evidence="2" type="ORF">ACFQ4G_19800</name>
</gene>
<protein>
    <submittedName>
        <fullName evidence="2">DUF6968 family protein</fullName>
    </submittedName>
</protein>
<dbReference type="InterPro" id="IPR054241">
    <property type="entry name" value="DUF6968"/>
</dbReference>
<comment type="caution">
    <text evidence="2">The sequence shown here is derived from an EMBL/GenBank/DDBJ whole genome shotgun (WGS) entry which is preliminary data.</text>
</comment>
<accession>A0ABW3X4L7</accession>
<dbReference type="RefSeq" id="WP_238207629.1">
    <property type="nucleotide sequence ID" value="NZ_JBHTND010000039.1"/>
</dbReference>
<evidence type="ECO:0000313" key="3">
    <source>
        <dbReference type="Proteomes" id="UP001597176"/>
    </source>
</evidence>
<organism evidence="2 3">
    <name type="scientific">Methylobacterium marchantiae</name>
    <dbReference type="NCBI Taxonomy" id="600331"/>
    <lineage>
        <taxon>Bacteria</taxon>
        <taxon>Pseudomonadati</taxon>
        <taxon>Pseudomonadota</taxon>
        <taxon>Alphaproteobacteria</taxon>
        <taxon>Hyphomicrobiales</taxon>
        <taxon>Methylobacteriaceae</taxon>
        <taxon>Methylobacterium</taxon>
    </lineage>
</organism>
<dbReference type="Proteomes" id="UP001597176">
    <property type="component" value="Unassembled WGS sequence"/>
</dbReference>
<dbReference type="Pfam" id="PF22302">
    <property type="entry name" value="DUF6968"/>
    <property type="match status" value="1"/>
</dbReference>
<keyword evidence="3" id="KW-1185">Reference proteome</keyword>
<name>A0ABW3X4L7_9HYPH</name>
<sequence length="220" mass="24268">MSIDTLDDGNEARHSLVERRFSLHPGKEVTASFFRPEAAGKRLWRCRYILAWPDRRFAFHAYGEDGVQALLLAMELVHRTLLAEAAYLKDVSPPENQADALAWMGRRDLGLPMPGTVKTEGLHASLIQEAQDDGGDLDLVILRECTGTFLKVARIAGAVLNAIGVRCRSTRIFGEMGSDEPDPVLDAVLSRIGALVICGRLEAQGDLSEPRYSEVRRPAE</sequence>
<proteinExistence type="predicted"/>